<gene>
    <name evidence="1" type="ORF">L1049_028438</name>
</gene>
<accession>A0AAP0WTA9</accession>
<comment type="caution">
    <text evidence="1">The sequence shown here is derived from an EMBL/GenBank/DDBJ whole genome shotgun (WGS) entry which is preliminary data.</text>
</comment>
<protein>
    <submittedName>
        <fullName evidence="1">Uncharacterized protein</fullName>
    </submittedName>
</protein>
<evidence type="ECO:0000313" key="2">
    <source>
        <dbReference type="Proteomes" id="UP001415857"/>
    </source>
</evidence>
<dbReference type="EMBL" id="JBBPBK010000009">
    <property type="protein sequence ID" value="KAK9278859.1"/>
    <property type="molecule type" value="Genomic_DNA"/>
</dbReference>
<reference evidence="1 2" key="1">
    <citation type="journal article" date="2024" name="Plant J.">
        <title>Genome sequences and population genomics reveal climatic adaptation and genomic divergence between two closely related sweetgum species.</title>
        <authorList>
            <person name="Xu W.Q."/>
            <person name="Ren C.Q."/>
            <person name="Zhang X.Y."/>
            <person name="Comes H.P."/>
            <person name="Liu X.H."/>
            <person name="Li Y.G."/>
            <person name="Kettle C.J."/>
            <person name="Jalonen R."/>
            <person name="Gaisberger H."/>
            <person name="Ma Y.Z."/>
            <person name="Qiu Y.X."/>
        </authorList>
    </citation>
    <scope>NUCLEOTIDE SEQUENCE [LARGE SCALE GENOMIC DNA]</scope>
    <source>
        <strain evidence="1">Hangzhou</strain>
    </source>
</reference>
<dbReference type="AlphaFoldDB" id="A0AAP0WTA9"/>
<proteinExistence type="predicted"/>
<keyword evidence="2" id="KW-1185">Reference proteome</keyword>
<organism evidence="1 2">
    <name type="scientific">Liquidambar formosana</name>
    <name type="common">Formosan gum</name>
    <dbReference type="NCBI Taxonomy" id="63359"/>
    <lineage>
        <taxon>Eukaryota</taxon>
        <taxon>Viridiplantae</taxon>
        <taxon>Streptophyta</taxon>
        <taxon>Embryophyta</taxon>
        <taxon>Tracheophyta</taxon>
        <taxon>Spermatophyta</taxon>
        <taxon>Magnoliopsida</taxon>
        <taxon>eudicotyledons</taxon>
        <taxon>Gunneridae</taxon>
        <taxon>Pentapetalae</taxon>
        <taxon>Saxifragales</taxon>
        <taxon>Altingiaceae</taxon>
        <taxon>Liquidambar</taxon>
    </lineage>
</organism>
<evidence type="ECO:0000313" key="1">
    <source>
        <dbReference type="EMBL" id="KAK9278859.1"/>
    </source>
</evidence>
<name>A0AAP0WTA9_LIQFO</name>
<dbReference type="Proteomes" id="UP001415857">
    <property type="component" value="Unassembled WGS sequence"/>
</dbReference>
<sequence length="184" mass="20699">MRRSQVSFEVVCLEARRIIAEREMLFSESERGDEEIQFDIDCEDAEVDLTPKISDLSQKISGDILKKGSFHYSFKGVNGWNPLSKLEESIEEDEIEVDEEPARAERIISQQDWDHFSSVSKLSMSFKKIGLGEIGQPYHGGKPDGAHIVGTSSGTRRSANEQLPATTSFVKLADMNEEAWNFVP</sequence>